<dbReference type="RefSeq" id="WP_066598203.1">
    <property type="nucleotide sequence ID" value="NZ_CP016282.1"/>
</dbReference>
<keyword evidence="1" id="KW-0812">Transmembrane</keyword>
<dbReference type="OrthoDB" id="6986893at2"/>
<evidence type="ECO:0000313" key="4">
    <source>
        <dbReference type="Proteomes" id="UP000092582"/>
    </source>
</evidence>
<dbReference type="PANTHER" id="PTHR40057:SF1">
    <property type="entry name" value="SLR1162 PROTEIN"/>
    <property type="match status" value="1"/>
</dbReference>
<dbReference type="AlphaFoldDB" id="A0A1B1BNY7"/>
<feature type="domain" description="ABM" evidence="2">
    <location>
        <begin position="19"/>
        <end position="86"/>
    </location>
</feature>
<organism evidence="3 4">
    <name type="scientific">Cryobacterium arcticum</name>
    <dbReference type="NCBI Taxonomy" id="670052"/>
    <lineage>
        <taxon>Bacteria</taxon>
        <taxon>Bacillati</taxon>
        <taxon>Actinomycetota</taxon>
        <taxon>Actinomycetes</taxon>
        <taxon>Micrococcales</taxon>
        <taxon>Microbacteriaceae</taxon>
        <taxon>Cryobacterium</taxon>
    </lineage>
</organism>
<dbReference type="PANTHER" id="PTHR40057">
    <property type="entry name" value="SLR1162 PROTEIN"/>
    <property type="match status" value="1"/>
</dbReference>
<dbReference type="GO" id="GO:0004497">
    <property type="term" value="F:monooxygenase activity"/>
    <property type="evidence" value="ECO:0007669"/>
    <property type="project" value="UniProtKB-KW"/>
</dbReference>
<dbReference type="SUPFAM" id="SSF54909">
    <property type="entry name" value="Dimeric alpha+beta barrel"/>
    <property type="match status" value="1"/>
</dbReference>
<evidence type="ECO:0000259" key="2">
    <source>
        <dbReference type="Pfam" id="PF03992"/>
    </source>
</evidence>
<keyword evidence="4" id="KW-1185">Reference proteome</keyword>
<dbReference type="Pfam" id="PF03992">
    <property type="entry name" value="ABM"/>
    <property type="match status" value="1"/>
</dbReference>
<gene>
    <name evidence="3" type="ORF">PA27867_3317</name>
</gene>
<dbReference type="InterPro" id="IPR011008">
    <property type="entry name" value="Dimeric_a/b-barrel"/>
</dbReference>
<name>A0A1B1BNY7_9MICO</name>
<keyword evidence="1" id="KW-1133">Transmembrane helix</keyword>
<dbReference type="KEGG" id="cart:PA27867_3317"/>
<dbReference type="InterPro" id="IPR007138">
    <property type="entry name" value="ABM_dom"/>
</dbReference>
<reference evidence="3 4" key="1">
    <citation type="submission" date="2016-06" db="EMBL/GenBank/DDBJ databases">
        <title>Genome sequencing of Cryobacterium arcticum PAMC 27867.</title>
        <authorList>
            <person name="Lee J."/>
            <person name="Kim O.-S."/>
        </authorList>
    </citation>
    <scope>NUCLEOTIDE SEQUENCE [LARGE SCALE GENOMIC DNA]</scope>
    <source>
        <strain evidence="3 4">PAMC 27867</strain>
    </source>
</reference>
<dbReference type="EMBL" id="CP016282">
    <property type="protein sequence ID" value="ANP74246.1"/>
    <property type="molecule type" value="Genomic_DNA"/>
</dbReference>
<dbReference type="Gene3D" id="3.30.70.100">
    <property type="match status" value="1"/>
</dbReference>
<keyword evidence="3" id="KW-0560">Oxidoreductase</keyword>
<dbReference type="Proteomes" id="UP000092582">
    <property type="component" value="Chromosome 1"/>
</dbReference>
<dbReference type="PATRIC" id="fig|670052.7.peg.3413"/>
<sequence length="205" mass="22953">MSPAAAGNDSAPQAPADVPVTVSIRRRVAPERFDEATHWVQTGMDLANEYPGFLGSGWVRAHAGSGHWHMLYKFQDAASLEAWENSIARTTWLLEGEGLVLESHVVKRTGIEGWFDESQENAGPSSPFQPPRWKQAVAIGLGFFPLNVLFTYLVTGVDPEWNDIPTVLRILLTTFVMAPTMTYLVMPFITRRLRPWLQKPPRPRA</sequence>
<proteinExistence type="predicted"/>
<accession>A0A1B1BNY7</accession>
<protein>
    <submittedName>
        <fullName evidence="3">Antibiotic biosynthesis monooxygenase</fullName>
    </submittedName>
</protein>
<dbReference type="InterPro" id="IPR038762">
    <property type="entry name" value="ABM_predict"/>
</dbReference>
<feature type="transmembrane region" description="Helical" evidence="1">
    <location>
        <begin position="136"/>
        <end position="155"/>
    </location>
</feature>
<evidence type="ECO:0000256" key="1">
    <source>
        <dbReference type="SAM" id="Phobius"/>
    </source>
</evidence>
<keyword evidence="1" id="KW-0472">Membrane</keyword>
<keyword evidence="3" id="KW-0503">Monooxygenase</keyword>
<evidence type="ECO:0000313" key="3">
    <source>
        <dbReference type="EMBL" id="ANP74246.1"/>
    </source>
</evidence>
<feature type="transmembrane region" description="Helical" evidence="1">
    <location>
        <begin position="167"/>
        <end position="189"/>
    </location>
</feature>